<evidence type="ECO:0000313" key="3">
    <source>
        <dbReference type="Proteomes" id="UP000294933"/>
    </source>
</evidence>
<feature type="compositionally biased region" description="Basic and acidic residues" evidence="1">
    <location>
        <begin position="264"/>
        <end position="273"/>
    </location>
</feature>
<evidence type="ECO:0000256" key="1">
    <source>
        <dbReference type="SAM" id="MobiDB-lite"/>
    </source>
</evidence>
<feature type="region of interest" description="Disordered" evidence="1">
    <location>
        <begin position="152"/>
        <end position="383"/>
    </location>
</feature>
<reference evidence="2 3" key="1">
    <citation type="submission" date="2018-06" db="EMBL/GenBank/DDBJ databases">
        <title>A transcriptomic atlas of mushroom development highlights an independent origin of complex multicellularity.</title>
        <authorList>
            <consortium name="DOE Joint Genome Institute"/>
            <person name="Krizsan K."/>
            <person name="Almasi E."/>
            <person name="Merenyi Z."/>
            <person name="Sahu N."/>
            <person name="Viragh M."/>
            <person name="Koszo T."/>
            <person name="Mondo S."/>
            <person name="Kiss B."/>
            <person name="Balint B."/>
            <person name="Kues U."/>
            <person name="Barry K."/>
            <person name="Hegedus J.C."/>
            <person name="Henrissat B."/>
            <person name="Johnson J."/>
            <person name="Lipzen A."/>
            <person name="Ohm R."/>
            <person name="Nagy I."/>
            <person name="Pangilinan J."/>
            <person name="Yan J."/>
            <person name="Xiong Y."/>
            <person name="Grigoriev I.V."/>
            <person name="Hibbett D.S."/>
            <person name="Nagy L.G."/>
        </authorList>
    </citation>
    <scope>NUCLEOTIDE SEQUENCE [LARGE SCALE GENOMIC DNA]</scope>
    <source>
        <strain evidence="2 3">SZMC22713</strain>
    </source>
</reference>
<feature type="region of interest" description="Disordered" evidence="1">
    <location>
        <begin position="413"/>
        <end position="443"/>
    </location>
</feature>
<feature type="compositionally biased region" description="Polar residues" evidence="1">
    <location>
        <begin position="345"/>
        <end position="383"/>
    </location>
</feature>
<protein>
    <submittedName>
        <fullName evidence="2">Uncharacterized protein</fullName>
    </submittedName>
</protein>
<feature type="region of interest" description="Disordered" evidence="1">
    <location>
        <begin position="1"/>
        <end position="119"/>
    </location>
</feature>
<feature type="compositionally biased region" description="Polar residues" evidence="1">
    <location>
        <begin position="238"/>
        <end position="250"/>
    </location>
</feature>
<keyword evidence="3" id="KW-1185">Reference proteome</keyword>
<feature type="compositionally biased region" description="Basic and acidic residues" evidence="1">
    <location>
        <begin position="223"/>
        <end position="236"/>
    </location>
</feature>
<name>A0A4Y7PY31_9AGAM</name>
<accession>A0A4Y7PY31</accession>
<dbReference type="Proteomes" id="UP000294933">
    <property type="component" value="Unassembled WGS sequence"/>
</dbReference>
<dbReference type="AlphaFoldDB" id="A0A4Y7PY31"/>
<sequence>MPNGVPHGHIPESSSLAGPPLPRPPQSPDWGTLGIKWDRDQQGVPRMSEKDDVIIPPRPHYIQRREDAQPVTDAHNGGGRTNHSHDVSARDTISLNDSFRSQGSSNRSRRSSSYTDANASISSVNGLGLVMEDSPPPPQPAEPLVASLQPIPTTAVSSQESVSSSQYNPAGRLEALRVPTTRPNRNSGASTLSTLSGFEVLSVPPGTEGSARGSMASEASAAEAERQRRQLLDRLLNDPTTSSRTNTTVDARSGITPYGNRMPARADVEDTRRVHTNIRQQAPIAAPNEPSATPSSADLSRSSRTPVRSQTYPNLSAVRHIHPLTEAQSPEPTPTRTHPSAPMLSPTQTQRQGSRTPHQTPTRSRTMSTHGTSEQSWTTQRSRVASVSTGMLYPPQYPNGYASPAAIEAWSRAAGVPTRTPPRSRHAPTRRSQDPVVYVESSS</sequence>
<feature type="compositionally biased region" description="Polar residues" evidence="1">
    <location>
        <begin position="181"/>
        <end position="196"/>
    </location>
</feature>
<feature type="compositionally biased region" description="Basic and acidic residues" evidence="1">
    <location>
        <begin position="36"/>
        <end position="53"/>
    </location>
</feature>
<feature type="compositionally biased region" description="Polar residues" evidence="1">
    <location>
        <begin position="326"/>
        <end position="338"/>
    </location>
</feature>
<dbReference type="VEuPathDB" id="FungiDB:BD410DRAFT_841414"/>
<gene>
    <name evidence="2" type="ORF">BD410DRAFT_841414</name>
</gene>
<proteinExistence type="predicted"/>
<feature type="compositionally biased region" description="Low complexity" evidence="1">
    <location>
        <begin position="156"/>
        <end position="166"/>
    </location>
</feature>
<evidence type="ECO:0000313" key="2">
    <source>
        <dbReference type="EMBL" id="TDL20304.1"/>
    </source>
</evidence>
<feature type="compositionally biased region" description="Low complexity" evidence="1">
    <location>
        <begin position="208"/>
        <end position="222"/>
    </location>
</feature>
<dbReference type="EMBL" id="ML170189">
    <property type="protein sequence ID" value="TDL20304.1"/>
    <property type="molecule type" value="Genomic_DNA"/>
</dbReference>
<organism evidence="2 3">
    <name type="scientific">Rickenella mellea</name>
    <dbReference type="NCBI Taxonomy" id="50990"/>
    <lineage>
        <taxon>Eukaryota</taxon>
        <taxon>Fungi</taxon>
        <taxon>Dikarya</taxon>
        <taxon>Basidiomycota</taxon>
        <taxon>Agaricomycotina</taxon>
        <taxon>Agaricomycetes</taxon>
        <taxon>Hymenochaetales</taxon>
        <taxon>Rickenellaceae</taxon>
        <taxon>Rickenella</taxon>
    </lineage>
</organism>
<feature type="compositionally biased region" description="Polar residues" evidence="1">
    <location>
        <begin position="290"/>
        <end position="314"/>
    </location>
</feature>